<sequence>MATQKKVVPEELIIIGHWPRTRAGEENIGYGMARKYLLYHLLATPISLAISWFIAPRINPLLSVGKRALITTLPMLIFPFFIPASRKTGFYILDDQADRLAF</sequence>
<feature type="transmembrane region" description="Helical" evidence="1">
    <location>
        <begin position="67"/>
        <end position="84"/>
    </location>
</feature>
<dbReference type="Proteomes" id="UP000287188">
    <property type="component" value="Unassembled WGS sequence"/>
</dbReference>
<evidence type="ECO:0000256" key="1">
    <source>
        <dbReference type="SAM" id="Phobius"/>
    </source>
</evidence>
<keyword evidence="1" id="KW-1133">Transmembrane helix</keyword>
<name>A0A402AYM3_9CHLR</name>
<keyword evidence="1" id="KW-0812">Transmembrane</keyword>
<protein>
    <submittedName>
        <fullName evidence="2">Uncharacterized protein</fullName>
    </submittedName>
</protein>
<gene>
    <name evidence="2" type="ORF">KDK_80060</name>
</gene>
<dbReference type="EMBL" id="BIFS01000002">
    <property type="protein sequence ID" value="GCE24206.1"/>
    <property type="molecule type" value="Genomic_DNA"/>
</dbReference>
<comment type="caution">
    <text evidence="2">The sequence shown here is derived from an EMBL/GenBank/DDBJ whole genome shotgun (WGS) entry which is preliminary data.</text>
</comment>
<proteinExistence type="predicted"/>
<keyword evidence="1" id="KW-0472">Membrane</keyword>
<organism evidence="2 3">
    <name type="scientific">Dictyobacter kobayashii</name>
    <dbReference type="NCBI Taxonomy" id="2014872"/>
    <lineage>
        <taxon>Bacteria</taxon>
        <taxon>Bacillati</taxon>
        <taxon>Chloroflexota</taxon>
        <taxon>Ktedonobacteria</taxon>
        <taxon>Ktedonobacterales</taxon>
        <taxon>Dictyobacteraceae</taxon>
        <taxon>Dictyobacter</taxon>
    </lineage>
</organism>
<reference evidence="3" key="1">
    <citation type="submission" date="2018-12" db="EMBL/GenBank/DDBJ databases">
        <title>Tengunoibacter tsumagoiensis gen. nov., sp. nov., Dictyobacter kobayashii sp. nov., D. alpinus sp. nov., and D. joshuensis sp. nov. and description of Dictyobacteraceae fam. nov. within the order Ktedonobacterales isolated from Tengu-no-mugimeshi.</title>
        <authorList>
            <person name="Wang C.M."/>
            <person name="Zheng Y."/>
            <person name="Sakai Y."/>
            <person name="Toyoda A."/>
            <person name="Minakuchi Y."/>
            <person name="Abe K."/>
            <person name="Yokota A."/>
            <person name="Yabe S."/>
        </authorList>
    </citation>
    <scope>NUCLEOTIDE SEQUENCE [LARGE SCALE GENOMIC DNA]</scope>
    <source>
        <strain evidence="3">Uno11</strain>
    </source>
</reference>
<evidence type="ECO:0000313" key="2">
    <source>
        <dbReference type="EMBL" id="GCE24206.1"/>
    </source>
</evidence>
<keyword evidence="3" id="KW-1185">Reference proteome</keyword>
<evidence type="ECO:0000313" key="3">
    <source>
        <dbReference type="Proteomes" id="UP000287188"/>
    </source>
</evidence>
<dbReference type="AlphaFoldDB" id="A0A402AYM3"/>
<feature type="transmembrane region" description="Helical" evidence="1">
    <location>
        <begin position="36"/>
        <end position="55"/>
    </location>
</feature>
<accession>A0A402AYM3</accession>
<dbReference type="RefSeq" id="WP_126557463.1">
    <property type="nucleotide sequence ID" value="NZ_BIFS01000002.1"/>
</dbReference>
<dbReference type="OrthoDB" id="164970at2"/>